<feature type="domain" description="Reverse transcriptase" evidence="1">
    <location>
        <begin position="22"/>
        <end position="90"/>
    </location>
</feature>
<dbReference type="Proteomes" id="UP001303046">
    <property type="component" value="Unassembled WGS sequence"/>
</dbReference>
<organism evidence="2 3">
    <name type="scientific">Necator americanus</name>
    <name type="common">Human hookworm</name>
    <dbReference type="NCBI Taxonomy" id="51031"/>
    <lineage>
        <taxon>Eukaryota</taxon>
        <taxon>Metazoa</taxon>
        <taxon>Ecdysozoa</taxon>
        <taxon>Nematoda</taxon>
        <taxon>Chromadorea</taxon>
        <taxon>Rhabditida</taxon>
        <taxon>Rhabditina</taxon>
        <taxon>Rhabditomorpha</taxon>
        <taxon>Strongyloidea</taxon>
        <taxon>Ancylostomatidae</taxon>
        <taxon>Bunostominae</taxon>
        <taxon>Necator</taxon>
    </lineage>
</organism>
<keyword evidence="3" id="KW-1185">Reference proteome</keyword>
<dbReference type="Pfam" id="PF00078">
    <property type="entry name" value="RVT_1"/>
    <property type="match status" value="1"/>
</dbReference>
<gene>
    <name evidence="2" type="primary">Necator_chrX.g21224</name>
    <name evidence="2" type="ORF">RB195_021063</name>
</gene>
<name>A0ABR1E966_NECAM</name>
<dbReference type="EMBL" id="JAVFWL010000006">
    <property type="protein sequence ID" value="KAK6759214.1"/>
    <property type="molecule type" value="Genomic_DNA"/>
</dbReference>
<sequence>MNQRTTAAVRTPAGCTTPLENSRSVSCIILAPSRRPLADLEYADDVVIFAESSTKLHHVVNLVSKLAAAYGLRLHPDKCKQMWISSRPPTGIRVNKQPIELVDEFRDLGFSCILKNNYEKAATRKIFSKDALRPILHLTP</sequence>
<protein>
    <recommendedName>
        <fullName evidence="1">Reverse transcriptase domain-containing protein</fullName>
    </recommendedName>
</protein>
<evidence type="ECO:0000313" key="3">
    <source>
        <dbReference type="Proteomes" id="UP001303046"/>
    </source>
</evidence>
<evidence type="ECO:0000313" key="2">
    <source>
        <dbReference type="EMBL" id="KAK6759214.1"/>
    </source>
</evidence>
<dbReference type="InterPro" id="IPR000477">
    <property type="entry name" value="RT_dom"/>
</dbReference>
<comment type="caution">
    <text evidence="2">The sequence shown here is derived from an EMBL/GenBank/DDBJ whole genome shotgun (WGS) entry which is preliminary data.</text>
</comment>
<evidence type="ECO:0000259" key="1">
    <source>
        <dbReference type="Pfam" id="PF00078"/>
    </source>
</evidence>
<dbReference type="InterPro" id="IPR043502">
    <property type="entry name" value="DNA/RNA_pol_sf"/>
</dbReference>
<accession>A0ABR1E966</accession>
<proteinExistence type="predicted"/>
<dbReference type="SUPFAM" id="SSF56672">
    <property type="entry name" value="DNA/RNA polymerases"/>
    <property type="match status" value="1"/>
</dbReference>
<reference evidence="2 3" key="1">
    <citation type="submission" date="2023-08" db="EMBL/GenBank/DDBJ databases">
        <title>A Necator americanus chromosomal reference genome.</title>
        <authorList>
            <person name="Ilik V."/>
            <person name="Petrzelkova K.J."/>
            <person name="Pardy F."/>
            <person name="Fuh T."/>
            <person name="Niatou-Singa F.S."/>
            <person name="Gouil Q."/>
            <person name="Baker L."/>
            <person name="Ritchie M.E."/>
            <person name="Jex A.R."/>
            <person name="Gazzola D."/>
            <person name="Li H."/>
            <person name="Toshio Fujiwara R."/>
            <person name="Zhan B."/>
            <person name="Aroian R.V."/>
            <person name="Pafco B."/>
            <person name="Schwarz E.M."/>
        </authorList>
    </citation>
    <scope>NUCLEOTIDE SEQUENCE [LARGE SCALE GENOMIC DNA]</scope>
    <source>
        <strain evidence="2 3">Aroian</strain>
        <tissue evidence="2">Whole animal</tissue>
    </source>
</reference>